<dbReference type="AlphaFoldDB" id="W4LXU7"/>
<dbReference type="InterPro" id="IPR050177">
    <property type="entry name" value="Lipid_A_modif_metabolic_enz"/>
</dbReference>
<keyword evidence="3" id="KW-1185">Reference proteome</keyword>
<dbReference type="PATRIC" id="fig|1429438.4.peg.669"/>
<comment type="caution">
    <text evidence="2">The sequence shown here is derived from an EMBL/GenBank/DDBJ whole genome shotgun (WGS) entry which is preliminary data.</text>
</comment>
<evidence type="ECO:0000313" key="3">
    <source>
        <dbReference type="Proteomes" id="UP000019141"/>
    </source>
</evidence>
<protein>
    <recommendedName>
        <fullName evidence="1">NAD-dependent epimerase/dehydratase domain-containing protein</fullName>
    </recommendedName>
</protein>
<dbReference type="InterPro" id="IPR001509">
    <property type="entry name" value="Epimerase_deHydtase"/>
</dbReference>
<name>W4LXU7_ENTF1</name>
<sequence length="223" mass="25050">MIHTASLHAPHVGAYSEQAFYETNVHGTETLLNACLQHGVKRFVYTSTTSLYGNAMIPKDRAVWVTEDLPPIPRDIYDETKIAAEHACQAAAANAGLTGVSLRISRCFPEPAPLMAIYRLYRGVDLRDVANAHRLALSMPLSGFETLNISAAPPFAPEDTEALLANAAQVITRYYPWAPEVFRRRGWVLPHTIDRIYVIDKAQRMLGYRPEHNFDTVLYPRDR</sequence>
<evidence type="ECO:0000259" key="1">
    <source>
        <dbReference type="Pfam" id="PF01370"/>
    </source>
</evidence>
<dbReference type="EMBL" id="AZHW01000111">
    <property type="protein sequence ID" value="ETX02723.1"/>
    <property type="molecule type" value="Genomic_DNA"/>
</dbReference>
<proteinExistence type="predicted"/>
<evidence type="ECO:0000313" key="2">
    <source>
        <dbReference type="EMBL" id="ETX02723.1"/>
    </source>
</evidence>
<gene>
    <name evidence="2" type="ORF">ETSY1_02515</name>
</gene>
<organism evidence="2 3">
    <name type="scientific">Entotheonella factor</name>
    <dbReference type="NCBI Taxonomy" id="1429438"/>
    <lineage>
        <taxon>Bacteria</taxon>
        <taxon>Pseudomonadati</taxon>
        <taxon>Nitrospinota/Tectimicrobiota group</taxon>
        <taxon>Candidatus Tectimicrobiota</taxon>
        <taxon>Candidatus Entotheonellia</taxon>
        <taxon>Candidatus Entotheonellales</taxon>
        <taxon>Candidatus Entotheonellaceae</taxon>
        <taxon>Candidatus Entotheonella</taxon>
    </lineage>
</organism>
<dbReference type="InterPro" id="IPR036291">
    <property type="entry name" value="NAD(P)-bd_dom_sf"/>
</dbReference>
<accession>W4LXU7</accession>
<dbReference type="Proteomes" id="UP000019141">
    <property type="component" value="Unassembled WGS sequence"/>
</dbReference>
<dbReference type="HOGENOM" id="CLU_054225_0_0_7"/>
<feature type="domain" description="NAD-dependent epimerase/dehydratase" evidence="1">
    <location>
        <begin position="2"/>
        <end position="106"/>
    </location>
</feature>
<dbReference type="CDD" id="cd08946">
    <property type="entry name" value="SDR_e"/>
    <property type="match status" value="1"/>
</dbReference>
<reference evidence="2 3" key="1">
    <citation type="journal article" date="2014" name="Nature">
        <title>An environmental bacterial taxon with a large and distinct metabolic repertoire.</title>
        <authorList>
            <person name="Wilson M.C."/>
            <person name="Mori T."/>
            <person name="Ruckert C."/>
            <person name="Uria A.R."/>
            <person name="Helf M.J."/>
            <person name="Takada K."/>
            <person name="Gernert C."/>
            <person name="Steffens U.A."/>
            <person name="Heycke N."/>
            <person name="Schmitt S."/>
            <person name="Rinke C."/>
            <person name="Helfrich E.J."/>
            <person name="Brachmann A.O."/>
            <person name="Gurgui C."/>
            <person name="Wakimoto T."/>
            <person name="Kracht M."/>
            <person name="Crusemann M."/>
            <person name="Hentschel U."/>
            <person name="Abe I."/>
            <person name="Matsunaga S."/>
            <person name="Kalinowski J."/>
            <person name="Takeyama H."/>
            <person name="Piel J."/>
        </authorList>
    </citation>
    <scope>NUCLEOTIDE SEQUENCE [LARGE SCALE GENOMIC DNA]</scope>
    <source>
        <strain evidence="3">TSY1</strain>
    </source>
</reference>
<dbReference type="Pfam" id="PF01370">
    <property type="entry name" value="Epimerase"/>
    <property type="match status" value="1"/>
</dbReference>
<dbReference type="PANTHER" id="PTHR43245:SF54">
    <property type="entry name" value="BLL0593 PROTEIN"/>
    <property type="match status" value="1"/>
</dbReference>
<dbReference type="SUPFAM" id="SSF51735">
    <property type="entry name" value="NAD(P)-binding Rossmann-fold domains"/>
    <property type="match status" value="1"/>
</dbReference>
<dbReference type="PANTHER" id="PTHR43245">
    <property type="entry name" value="BIFUNCTIONAL POLYMYXIN RESISTANCE PROTEIN ARNA"/>
    <property type="match status" value="1"/>
</dbReference>
<dbReference type="Gene3D" id="3.40.50.720">
    <property type="entry name" value="NAD(P)-binding Rossmann-like Domain"/>
    <property type="match status" value="1"/>
</dbReference>